<evidence type="ECO:0000256" key="17">
    <source>
        <dbReference type="PIRSR" id="PIRSR605478-4"/>
    </source>
</evidence>
<comment type="caution">
    <text evidence="21">The sequence shown here is derived from an EMBL/GenBank/DDBJ whole genome shotgun (WGS) entry which is preliminary data.</text>
</comment>
<evidence type="ECO:0000256" key="16">
    <source>
        <dbReference type="PIRSR" id="PIRSR605478-3"/>
    </source>
</evidence>
<evidence type="ECO:0000256" key="3">
    <source>
        <dbReference type="ARBA" id="ARBA00001941"/>
    </source>
</evidence>
<dbReference type="InterPro" id="IPR009014">
    <property type="entry name" value="Transketo_C/PFOR_II"/>
</dbReference>
<feature type="binding site" evidence="17">
    <location>
        <position position="173"/>
    </location>
    <ligand>
        <name>Mg(2+)</name>
        <dbReference type="ChEBI" id="CHEBI:18420"/>
    </ligand>
</feature>
<evidence type="ECO:0000313" key="22">
    <source>
        <dbReference type="Proteomes" id="UP000253628"/>
    </source>
</evidence>
<evidence type="ECO:0000256" key="12">
    <source>
        <dbReference type="ARBA" id="ARBA00049473"/>
    </source>
</evidence>
<dbReference type="Pfam" id="PF00456">
    <property type="entry name" value="Transketolase_N"/>
    <property type="match status" value="1"/>
</dbReference>
<evidence type="ECO:0000256" key="7">
    <source>
        <dbReference type="ARBA" id="ARBA00022679"/>
    </source>
</evidence>
<dbReference type="FunFam" id="3.40.50.970:FF:000045">
    <property type="entry name" value="Transketolase"/>
    <property type="match status" value="1"/>
</dbReference>
<name>A0A366HK52_9BURK</name>
<feature type="site" description="Important for catalytic activity" evidence="18">
    <location>
        <position position="31"/>
    </location>
</feature>
<comment type="cofactor">
    <cofactor evidence="16">
        <name>thiamine diphosphate</name>
        <dbReference type="ChEBI" id="CHEBI:58937"/>
    </cofactor>
    <text evidence="16">Binds 1 thiamine pyrophosphate per subunit. During the reaction, the substrate forms a covalent intermediate with the cofactor.</text>
</comment>
<feature type="binding site" evidence="15">
    <location>
        <position position="498"/>
    </location>
    <ligand>
        <name>substrate</name>
    </ligand>
</feature>
<keyword evidence="22" id="KW-1185">Reference proteome</keyword>
<evidence type="ECO:0000256" key="15">
    <source>
        <dbReference type="PIRSR" id="PIRSR605478-2"/>
    </source>
</evidence>
<dbReference type="GO" id="GO:0046872">
    <property type="term" value="F:metal ion binding"/>
    <property type="evidence" value="ECO:0007669"/>
    <property type="project" value="UniProtKB-KW"/>
</dbReference>
<reference evidence="21 22" key="1">
    <citation type="submission" date="2018-06" db="EMBL/GenBank/DDBJ databases">
        <title>Genomic Encyclopedia of Type Strains, Phase IV (KMG-IV): sequencing the most valuable type-strain genomes for metagenomic binning, comparative biology and taxonomic classification.</title>
        <authorList>
            <person name="Goeker M."/>
        </authorList>
    </citation>
    <scope>NUCLEOTIDE SEQUENCE [LARGE SCALE GENOMIC DNA]</scope>
    <source>
        <strain evidence="21 22">DSM 25520</strain>
    </source>
</reference>
<dbReference type="InterPro" id="IPR049557">
    <property type="entry name" value="Transketolase_CS"/>
</dbReference>
<evidence type="ECO:0000259" key="20">
    <source>
        <dbReference type="SMART" id="SM00861"/>
    </source>
</evidence>
<dbReference type="SUPFAM" id="SSF52922">
    <property type="entry name" value="TK C-terminal domain-like"/>
    <property type="match status" value="1"/>
</dbReference>
<feature type="binding site" evidence="15">
    <location>
        <position position="402"/>
    </location>
    <ligand>
        <name>substrate</name>
    </ligand>
</feature>
<dbReference type="InterPro" id="IPR005475">
    <property type="entry name" value="Transketolase-like_Pyr-bd"/>
</dbReference>
<protein>
    <recommendedName>
        <fullName evidence="6 13">Transketolase</fullName>
        <ecNumber evidence="6 13">2.2.1.1</ecNumber>
    </recommendedName>
</protein>
<evidence type="ECO:0000256" key="4">
    <source>
        <dbReference type="ARBA" id="ARBA00007131"/>
    </source>
</evidence>
<dbReference type="CDD" id="cd02012">
    <property type="entry name" value="TPP_TK"/>
    <property type="match status" value="1"/>
</dbReference>
<dbReference type="FunFam" id="3.40.50.920:FF:000003">
    <property type="entry name" value="Transketolase"/>
    <property type="match status" value="1"/>
</dbReference>
<feature type="binding site" evidence="17">
    <location>
        <position position="203"/>
    </location>
    <ligand>
        <name>Mg(2+)</name>
        <dbReference type="ChEBI" id="CHEBI:18420"/>
    </ligand>
</feature>
<evidence type="ECO:0000256" key="6">
    <source>
        <dbReference type="ARBA" id="ARBA00013152"/>
    </source>
</evidence>
<comment type="cofactor">
    <cofactor evidence="1">
        <name>Ca(2+)</name>
        <dbReference type="ChEBI" id="CHEBI:29108"/>
    </cofactor>
</comment>
<feature type="binding site" evidence="15">
    <location>
        <position position="375"/>
    </location>
    <ligand>
        <name>substrate</name>
    </ligand>
</feature>
<feature type="region of interest" description="Disordered" evidence="19">
    <location>
        <begin position="400"/>
        <end position="425"/>
    </location>
</feature>
<accession>A0A366HK52</accession>
<dbReference type="InterPro" id="IPR033247">
    <property type="entry name" value="Transketolase_fam"/>
</dbReference>
<feature type="domain" description="Transketolase-like pyrimidine-binding" evidence="20">
    <location>
        <begin position="372"/>
        <end position="550"/>
    </location>
</feature>
<keyword evidence="7" id="KW-0808">Transferase</keyword>
<dbReference type="GO" id="GO:0005829">
    <property type="term" value="C:cytosol"/>
    <property type="evidence" value="ECO:0007669"/>
    <property type="project" value="TreeGrafter"/>
</dbReference>
<dbReference type="AlphaFoldDB" id="A0A366HK52"/>
<feature type="binding site" evidence="15">
    <location>
        <position position="494"/>
    </location>
    <ligand>
        <name>substrate</name>
    </ligand>
</feature>
<dbReference type="GO" id="GO:0006098">
    <property type="term" value="P:pentose-phosphate shunt"/>
    <property type="evidence" value="ECO:0007669"/>
    <property type="project" value="TreeGrafter"/>
</dbReference>
<evidence type="ECO:0000256" key="2">
    <source>
        <dbReference type="ARBA" id="ARBA00001936"/>
    </source>
</evidence>
<feature type="binding site" evidence="15">
    <location>
        <position position="31"/>
    </location>
    <ligand>
        <name>substrate</name>
    </ligand>
</feature>
<dbReference type="Gene3D" id="3.40.50.920">
    <property type="match status" value="1"/>
</dbReference>
<feature type="site" description="Important for catalytic activity" evidence="18">
    <location>
        <position position="279"/>
    </location>
</feature>
<feature type="active site" description="Proton donor" evidence="14">
    <location>
        <position position="437"/>
    </location>
</feature>
<keyword evidence="11 16" id="KW-0786">Thiamine pyrophosphate</keyword>
<evidence type="ECO:0000313" key="21">
    <source>
        <dbReference type="EMBL" id="RBP42927.1"/>
    </source>
</evidence>
<dbReference type="SMART" id="SM00861">
    <property type="entry name" value="Transket_pyr"/>
    <property type="match status" value="1"/>
</dbReference>
<feature type="binding site" evidence="16">
    <location>
        <position position="203"/>
    </location>
    <ligand>
        <name>thiamine diphosphate</name>
        <dbReference type="ChEBI" id="CHEBI:58937"/>
    </ligand>
</feature>
<dbReference type="CDD" id="cd07033">
    <property type="entry name" value="TPP_PYR_DXS_TK_like"/>
    <property type="match status" value="1"/>
</dbReference>
<dbReference type="InterPro" id="IPR020826">
    <property type="entry name" value="Transketolase_BS"/>
</dbReference>
<comment type="catalytic activity">
    <reaction evidence="12">
        <text>D-sedoheptulose 7-phosphate + D-glyceraldehyde 3-phosphate = aldehydo-D-ribose 5-phosphate + D-xylulose 5-phosphate</text>
        <dbReference type="Rhea" id="RHEA:10508"/>
        <dbReference type="ChEBI" id="CHEBI:57483"/>
        <dbReference type="ChEBI" id="CHEBI:57737"/>
        <dbReference type="ChEBI" id="CHEBI:58273"/>
        <dbReference type="ChEBI" id="CHEBI:59776"/>
        <dbReference type="EC" id="2.2.1.1"/>
    </reaction>
</comment>
<dbReference type="InterPro" id="IPR055152">
    <property type="entry name" value="Transketolase-like_C_2"/>
</dbReference>
<feature type="binding site" evidence="15">
    <location>
        <position position="545"/>
    </location>
    <ligand>
        <name>substrate</name>
    </ligand>
</feature>
<keyword evidence="8 17" id="KW-0479">Metal-binding</keyword>
<evidence type="ECO:0000256" key="8">
    <source>
        <dbReference type="ARBA" id="ARBA00022723"/>
    </source>
</evidence>
<dbReference type="Proteomes" id="UP000253628">
    <property type="component" value="Unassembled WGS sequence"/>
</dbReference>
<dbReference type="PROSITE" id="PS00801">
    <property type="entry name" value="TRANSKETOLASE_1"/>
    <property type="match status" value="1"/>
</dbReference>
<dbReference type="Pfam" id="PF02779">
    <property type="entry name" value="Transket_pyr"/>
    <property type="match status" value="1"/>
</dbReference>
<feature type="binding site" evidence="15">
    <location>
        <position position="279"/>
    </location>
    <ligand>
        <name>substrate</name>
    </ligand>
</feature>
<dbReference type="InterPro" id="IPR005478">
    <property type="entry name" value="Transketolase_bac-like"/>
</dbReference>
<dbReference type="EMBL" id="QNRQ01000001">
    <property type="protein sequence ID" value="RBP42927.1"/>
    <property type="molecule type" value="Genomic_DNA"/>
</dbReference>
<evidence type="ECO:0000256" key="10">
    <source>
        <dbReference type="ARBA" id="ARBA00022842"/>
    </source>
</evidence>
<evidence type="ECO:0000256" key="19">
    <source>
        <dbReference type="SAM" id="MobiDB-lite"/>
    </source>
</evidence>
<dbReference type="PANTHER" id="PTHR43522">
    <property type="entry name" value="TRANSKETOLASE"/>
    <property type="match status" value="1"/>
</dbReference>
<dbReference type="Gene3D" id="3.40.50.970">
    <property type="match status" value="2"/>
</dbReference>
<dbReference type="InterPro" id="IPR005474">
    <property type="entry name" value="Transketolase_N"/>
</dbReference>
<dbReference type="FunFam" id="3.40.50.970:FF:000004">
    <property type="entry name" value="Transketolase"/>
    <property type="match status" value="1"/>
</dbReference>
<evidence type="ECO:0000256" key="13">
    <source>
        <dbReference type="NCBIfam" id="TIGR00232"/>
    </source>
</evidence>
<dbReference type="GO" id="GO:0004802">
    <property type="term" value="F:transketolase activity"/>
    <property type="evidence" value="ECO:0007669"/>
    <property type="project" value="UniProtKB-UniRule"/>
</dbReference>
<dbReference type="PANTHER" id="PTHR43522:SF2">
    <property type="entry name" value="TRANSKETOLASE 1-RELATED"/>
    <property type="match status" value="1"/>
</dbReference>
<feature type="binding site" evidence="16">
    <location>
        <position position="71"/>
    </location>
    <ligand>
        <name>thiamine diphosphate</name>
        <dbReference type="ChEBI" id="CHEBI:58937"/>
    </ligand>
</feature>
<feature type="binding site" evidence="16">
    <location>
        <position position="279"/>
    </location>
    <ligand>
        <name>thiamine diphosphate</name>
        <dbReference type="ChEBI" id="CHEBI:58937"/>
    </ligand>
</feature>
<sequence length="703" mass="77206">MVMNTDESDWKCIDTLRTLSIDMVQRAHSGHPGTPLGAAPTAYCLWQRFLRYDPFDPDWPNRDRFVLSAGHACPLLYSLLYLCQIKAGAPTSINKERRAVEMEDLLNFRQMGSRCTGHPEYGWTAGVETTTGPLGQGAATSVGMAIAQRWLAETYNRPSYDLFDHNIYALCSDGDMMEGIASEAASLAGHLKLSNLCWVYDSNHITIEGSTALAFTEDVALRFAAYGWNVKELRDANDLGKLTEAYQAFLDTQDRPTLIIVQSHIGYGSPNRQDTREAHGEPLGADEVRLTKQFLGCDPDAAFNIPDGVKEHFAAQFGQRGKQAHAGWMQMFTDYKARYPDLAGQIEHILQRKVPQDWQTGLAVFPADAKGLSTRDSSGKVLNAIAARIPWLMGGAADLSPSTKTDLESSRPNGFQHPGGAQGGTYRGRNLHFGLREHAMCAVGNGMSLSGLRPYVSSFLIFTDYGRAALRLGAMMRLPVIGIWTHDSIGLGEDGPTHQPIEQLASFRAMPGMLVMRPGDANEVVQAWKVIMQLNDAPFCLVLSRQATPTLDRSKYGGAEGLAQGAYIVADADRGEPEVILLTSGTELALCIEAYELLAAQGVKARVVSMPCWELFETQSRSYRDSVLPPRIRARVAVEQASAFGWERYTGIEGSILGMQSFGVSAPGKSVERHFGFEPQHIVQTAKEQIEHQRLNSQLDKGA</sequence>
<feature type="binding site" evidence="17">
    <location>
        <position position="205"/>
    </location>
    <ligand>
        <name>Mg(2+)</name>
        <dbReference type="ChEBI" id="CHEBI:18420"/>
    </ligand>
</feature>
<organism evidence="21 22">
    <name type="scientific">Eoetvoesiella caeni</name>
    <dbReference type="NCBI Taxonomy" id="645616"/>
    <lineage>
        <taxon>Bacteria</taxon>
        <taxon>Pseudomonadati</taxon>
        <taxon>Pseudomonadota</taxon>
        <taxon>Betaproteobacteria</taxon>
        <taxon>Burkholderiales</taxon>
        <taxon>Alcaligenaceae</taxon>
        <taxon>Eoetvoesiella</taxon>
    </lineage>
</organism>
<comment type="similarity">
    <text evidence="4">Belongs to the transketolase family.</text>
</comment>
<feature type="binding site" evidence="16">
    <location>
        <position position="462"/>
    </location>
    <ligand>
        <name>thiamine diphosphate</name>
        <dbReference type="ChEBI" id="CHEBI:58937"/>
    </ligand>
</feature>
<proteinExistence type="inferred from homology"/>
<evidence type="ECO:0000256" key="18">
    <source>
        <dbReference type="PIRSR" id="PIRSR605478-5"/>
    </source>
</evidence>
<comment type="cofactor">
    <cofactor evidence="3">
        <name>Co(2+)</name>
        <dbReference type="ChEBI" id="CHEBI:48828"/>
    </cofactor>
</comment>
<evidence type="ECO:0000256" key="14">
    <source>
        <dbReference type="PIRSR" id="PIRSR605478-1"/>
    </source>
</evidence>
<gene>
    <name evidence="21" type="ORF">DFR37_10152</name>
</gene>
<evidence type="ECO:0000256" key="5">
    <source>
        <dbReference type="ARBA" id="ARBA00011738"/>
    </source>
</evidence>
<dbReference type="SUPFAM" id="SSF52518">
    <property type="entry name" value="Thiamin diphosphate-binding fold (THDP-binding)"/>
    <property type="match status" value="2"/>
</dbReference>
<comment type="subunit">
    <text evidence="5">Homodimer.</text>
</comment>
<feature type="binding site" evidence="16">
    <location>
        <begin position="132"/>
        <end position="134"/>
    </location>
    <ligand>
        <name>thiamine diphosphate</name>
        <dbReference type="ChEBI" id="CHEBI:58937"/>
    </ligand>
</feature>
<dbReference type="RefSeq" id="WP_379881305.1">
    <property type="nucleotide sequence ID" value="NZ_JACCEU010000001.1"/>
</dbReference>
<feature type="binding site" evidence="16">
    <location>
        <position position="174"/>
    </location>
    <ligand>
        <name>thiamine diphosphate</name>
        <dbReference type="ChEBI" id="CHEBI:58937"/>
    </ligand>
</feature>
<evidence type="ECO:0000256" key="9">
    <source>
        <dbReference type="ARBA" id="ARBA00022837"/>
    </source>
</evidence>
<dbReference type="Pfam" id="PF22613">
    <property type="entry name" value="Transketolase_C_1"/>
    <property type="match status" value="1"/>
</dbReference>
<comment type="cofactor">
    <cofactor evidence="17">
        <name>Mg(2+)</name>
        <dbReference type="ChEBI" id="CHEBI:18420"/>
    </cofactor>
    <text evidence="17">Binds 1 Mg(2+) ion per subunit. Can also utilize other divalent metal cations, such as Ca(2+), Mn(2+) and Co(2+).</text>
</comment>
<comment type="cofactor">
    <cofactor evidence="2">
        <name>Mn(2+)</name>
        <dbReference type="ChEBI" id="CHEBI:29035"/>
    </cofactor>
</comment>
<dbReference type="PROSITE" id="PS00802">
    <property type="entry name" value="TRANSKETOLASE_2"/>
    <property type="match status" value="1"/>
</dbReference>
<dbReference type="NCBIfam" id="TIGR00232">
    <property type="entry name" value="tktlase_bact"/>
    <property type="match status" value="1"/>
</dbReference>
<dbReference type="EC" id="2.2.1.1" evidence="6 13"/>
<feature type="binding site" evidence="15">
    <location>
        <position position="486"/>
    </location>
    <ligand>
        <name>substrate</name>
    </ligand>
</feature>
<keyword evidence="9" id="KW-0106">Calcium</keyword>
<dbReference type="InterPro" id="IPR029061">
    <property type="entry name" value="THDP-binding"/>
</dbReference>
<evidence type="ECO:0000256" key="1">
    <source>
        <dbReference type="ARBA" id="ARBA00001913"/>
    </source>
</evidence>
<evidence type="ECO:0000256" key="11">
    <source>
        <dbReference type="ARBA" id="ARBA00023052"/>
    </source>
</evidence>
<keyword evidence="10 17" id="KW-0460">Magnesium</keyword>